<dbReference type="AlphaFoldDB" id="A0A1C5IV20"/>
<evidence type="ECO:0000259" key="1">
    <source>
        <dbReference type="Pfam" id="PF24693"/>
    </source>
</evidence>
<organism evidence="2 3">
    <name type="scientific">Micromonospora inositola</name>
    <dbReference type="NCBI Taxonomy" id="47865"/>
    <lineage>
        <taxon>Bacteria</taxon>
        <taxon>Bacillati</taxon>
        <taxon>Actinomycetota</taxon>
        <taxon>Actinomycetes</taxon>
        <taxon>Micromonosporales</taxon>
        <taxon>Micromonosporaceae</taxon>
        <taxon>Micromonospora</taxon>
    </lineage>
</organism>
<name>A0A1C5IV20_9ACTN</name>
<dbReference type="InterPro" id="IPR056077">
    <property type="entry name" value="DUF7660"/>
</dbReference>
<proteinExistence type="predicted"/>
<accession>A0A1C5IV20</accession>
<dbReference type="Pfam" id="PF24693">
    <property type="entry name" value="DUF7660"/>
    <property type="match status" value="1"/>
</dbReference>
<dbReference type="Proteomes" id="UP000198221">
    <property type="component" value="Chromosome I"/>
</dbReference>
<feature type="domain" description="DUF7660" evidence="1">
    <location>
        <begin position="17"/>
        <end position="85"/>
    </location>
</feature>
<evidence type="ECO:0000313" key="2">
    <source>
        <dbReference type="EMBL" id="SCG62170.1"/>
    </source>
</evidence>
<protein>
    <recommendedName>
        <fullName evidence="1">DUF7660 domain-containing protein</fullName>
    </recommendedName>
</protein>
<evidence type="ECO:0000313" key="3">
    <source>
        <dbReference type="Proteomes" id="UP000198221"/>
    </source>
</evidence>
<reference evidence="3" key="1">
    <citation type="submission" date="2016-06" db="EMBL/GenBank/DDBJ databases">
        <authorList>
            <person name="Varghese N."/>
            <person name="Submissions Spin"/>
        </authorList>
    </citation>
    <scope>NUCLEOTIDE SEQUENCE [LARGE SCALE GENOMIC DNA]</scope>
    <source>
        <strain evidence="3">DSM 43819</strain>
    </source>
</reference>
<sequence length="85" mass="9293">MYETGGATHAESAGVSSRDEFAAFMEAVLRDYRQGGDAEWENGTLDRFLDALAAFAGARVNGHDDQETPTWRLFAEMIVAATGYE</sequence>
<keyword evidence="3" id="KW-1185">Reference proteome</keyword>
<dbReference type="EMBL" id="LT607754">
    <property type="protein sequence ID" value="SCG62170.1"/>
    <property type="molecule type" value="Genomic_DNA"/>
</dbReference>
<gene>
    <name evidence="2" type="ORF">GA0070613_3502</name>
</gene>